<comment type="subcellular location">
    <subcellularLocation>
        <location evidence="1">Membrane</location>
    </subcellularLocation>
</comment>
<evidence type="ECO:0000256" key="4">
    <source>
        <dbReference type="ARBA" id="ARBA00022970"/>
    </source>
</evidence>
<evidence type="ECO:0000313" key="9">
    <source>
        <dbReference type="EMBL" id="KAK9909836.1"/>
    </source>
</evidence>
<accession>A0ABR2YSB9</accession>
<evidence type="ECO:0000313" key="10">
    <source>
        <dbReference type="Proteomes" id="UP001491310"/>
    </source>
</evidence>
<feature type="domain" description="Amino acid transporter transmembrane" evidence="8">
    <location>
        <begin position="58"/>
        <end position="235"/>
    </location>
</feature>
<sequence>MGVAANQPGLVPEVKAASEIFKPNLVIEKPATLISGNSGGTPPLKWLHHAKALFTEGHTAWDCLLSVACAQIGQVMLTMPHSMALLGISEGIVVTLVAAIAGLWTMFLLVSLYLEMKARQIKAGQWYDASGHRRQVTQYHEVMGYFGGPILKYVSQLLIAVHLIGTGTSQVIACAGNNYSIDQSHSKRWYALVWGGILMLFTFVPTFRHFRVINIVALVGTAYTAWYIVTEAGIKGITPGAITRQGSSAAHCQKKCCTEFYDSISCVVQSFSILVLKPDT</sequence>
<evidence type="ECO:0000256" key="3">
    <source>
        <dbReference type="ARBA" id="ARBA00022692"/>
    </source>
</evidence>
<keyword evidence="4" id="KW-0029">Amino-acid transport</keyword>
<keyword evidence="3 7" id="KW-0812">Transmembrane</keyword>
<organism evidence="9 10">
    <name type="scientific">Coccomyxa subellipsoidea</name>
    <dbReference type="NCBI Taxonomy" id="248742"/>
    <lineage>
        <taxon>Eukaryota</taxon>
        <taxon>Viridiplantae</taxon>
        <taxon>Chlorophyta</taxon>
        <taxon>core chlorophytes</taxon>
        <taxon>Trebouxiophyceae</taxon>
        <taxon>Trebouxiophyceae incertae sedis</taxon>
        <taxon>Coccomyxaceae</taxon>
        <taxon>Coccomyxa</taxon>
    </lineage>
</organism>
<dbReference type="PANTHER" id="PTHR48017">
    <property type="entry name" value="OS05G0424000 PROTEIN-RELATED"/>
    <property type="match status" value="1"/>
</dbReference>
<protein>
    <recommendedName>
        <fullName evidence="8">Amino acid transporter transmembrane domain-containing protein</fullName>
    </recommendedName>
</protein>
<reference evidence="9 10" key="1">
    <citation type="journal article" date="2024" name="Nat. Commun.">
        <title>Phylogenomics reveals the evolutionary origins of lichenization in chlorophyte algae.</title>
        <authorList>
            <person name="Puginier C."/>
            <person name="Libourel C."/>
            <person name="Otte J."/>
            <person name="Skaloud P."/>
            <person name="Haon M."/>
            <person name="Grisel S."/>
            <person name="Petersen M."/>
            <person name="Berrin J.G."/>
            <person name="Delaux P.M."/>
            <person name="Dal Grande F."/>
            <person name="Keller J."/>
        </authorList>
    </citation>
    <scope>NUCLEOTIDE SEQUENCE [LARGE SCALE GENOMIC DNA]</scope>
    <source>
        <strain evidence="9 10">SAG 216-7</strain>
    </source>
</reference>
<dbReference type="EMBL" id="JALJOT010000006">
    <property type="protein sequence ID" value="KAK9909836.1"/>
    <property type="molecule type" value="Genomic_DNA"/>
</dbReference>
<dbReference type="InterPro" id="IPR013057">
    <property type="entry name" value="AA_transpt_TM"/>
</dbReference>
<proteinExistence type="predicted"/>
<evidence type="ECO:0000256" key="5">
    <source>
        <dbReference type="ARBA" id="ARBA00022989"/>
    </source>
</evidence>
<keyword evidence="10" id="KW-1185">Reference proteome</keyword>
<feature type="transmembrane region" description="Helical" evidence="7">
    <location>
        <begin position="212"/>
        <end position="229"/>
    </location>
</feature>
<keyword evidence="6 7" id="KW-0472">Membrane</keyword>
<evidence type="ECO:0000259" key="8">
    <source>
        <dbReference type="Pfam" id="PF01490"/>
    </source>
</evidence>
<evidence type="ECO:0000256" key="1">
    <source>
        <dbReference type="ARBA" id="ARBA00004370"/>
    </source>
</evidence>
<keyword evidence="5 7" id="KW-1133">Transmembrane helix</keyword>
<name>A0ABR2YSB9_9CHLO</name>
<evidence type="ECO:0000256" key="7">
    <source>
        <dbReference type="SAM" id="Phobius"/>
    </source>
</evidence>
<feature type="transmembrane region" description="Helical" evidence="7">
    <location>
        <begin position="189"/>
        <end position="206"/>
    </location>
</feature>
<keyword evidence="2" id="KW-0813">Transport</keyword>
<evidence type="ECO:0000256" key="2">
    <source>
        <dbReference type="ARBA" id="ARBA00022448"/>
    </source>
</evidence>
<gene>
    <name evidence="9" type="ORF">WJX75_008176</name>
</gene>
<comment type="caution">
    <text evidence="9">The sequence shown here is derived from an EMBL/GenBank/DDBJ whole genome shotgun (WGS) entry which is preliminary data.</text>
</comment>
<dbReference type="Pfam" id="PF01490">
    <property type="entry name" value="Aa_trans"/>
    <property type="match status" value="1"/>
</dbReference>
<dbReference type="Proteomes" id="UP001491310">
    <property type="component" value="Unassembled WGS sequence"/>
</dbReference>
<feature type="transmembrane region" description="Helical" evidence="7">
    <location>
        <begin position="92"/>
        <end position="114"/>
    </location>
</feature>
<evidence type="ECO:0000256" key="6">
    <source>
        <dbReference type="ARBA" id="ARBA00023136"/>
    </source>
</evidence>